<dbReference type="InterPro" id="IPR003018">
    <property type="entry name" value="GAF"/>
</dbReference>
<dbReference type="SUPFAM" id="SSF47384">
    <property type="entry name" value="Homodimeric domain of signal transducing histidine kinase"/>
    <property type="match status" value="1"/>
</dbReference>
<dbReference type="Proteomes" id="UP000010478">
    <property type="component" value="Chromosome"/>
</dbReference>
<comment type="similarity">
    <text evidence="2">In the N-terminal section; belongs to the phytochrome family.</text>
</comment>
<organism evidence="10 11">
    <name type="scientific">Phormidium nigroviride PCC 7112</name>
    <dbReference type="NCBI Taxonomy" id="179408"/>
    <lineage>
        <taxon>Bacteria</taxon>
        <taxon>Bacillati</taxon>
        <taxon>Cyanobacteriota</taxon>
        <taxon>Cyanophyceae</taxon>
        <taxon>Oscillatoriophycideae</taxon>
        <taxon>Oscillatoriales</taxon>
        <taxon>Oscillatoriaceae</taxon>
        <taxon>Phormidium</taxon>
    </lineage>
</organism>
<evidence type="ECO:0000259" key="8">
    <source>
        <dbReference type="PROSITE" id="PS50046"/>
    </source>
</evidence>
<dbReference type="SMART" id="SM00387">
    <property type="entry name" value="HATPase_c"/>
    <property type="match status" value="1"/>
</dbReference>
<dbReference type="PROSITE" id="PS50046">
    <property type="entry name" value="PHYTOCHROME_2"/>
    <property type="match status" value="4"/>
</dbReference>
<dbReference type="eggNOG" id="COG2203">
    <property type="taxonomic scope" value="Bacteria"/>
</dbReference>
<dbReference type="SMART" id="SM00065">
    <property type="entry name" value="GAF"/>
    <property type="match status" value="5"/>
</dbReference>
<feature type="domain" description="Phytochrome chromophore attachment site" evidence="8">
    <location>
        <begin position="466"/>
        <end position="605"/>
    </location>
</feature>
<keyword evidence="4" id="KW-0597">Phosphoprotein</keyword>
<dbReference type="InterPro" id="IPR016132">
    <property type="entry name" value="Phyto_chromo_attachment"/>
</dbReference>
<dbReference type="SMART" id="SM00388">
    <property type="entry name" value="HisKA"/>
    <property type="match status" value="1"/>
</dbReference>
<dbReference type="GO" id="GO:0000155">
    <property type="term" value="F:phosphorelay sensor kinase activity"/>
    <property type="evidence" value="ECO:0007669"/>
    <property type="project" value="InterPro"/>
</dbReference>
<dbReference type="InterPro" id="IPR005467">
    <property type="entry name" value="His_kinase_dom"/>
</dbReference>
<comment type="catalytic activity">
    <reaction evidence="1">
        <text>ATP + protein L-histidine = ADP + protein N-phospho-L-histidine.</text>
        <dbReference type="EC" id="2.7.13.3"/>
    </reaction>
</comment>
<dbReference type="PANTHER" id="PTHR43065:SF50">
    <property type="entry name" value="HISTIDINE KINASE"/>
    <property type="match status" value="1"/>
</dbReference>
<evidence type="ECO:0000256" key="6">
    <source>
        <dbReference type="ARBA" id="ARBA00023012"/>
    </source>
</evidence>
<dbReference type="Pfam" id="PF02518">
    <property type="entry name" value="HATPase_c"/>
    <property type="match status" value="1"/>
</dbReference>
<dbReference type="InterPro" id="IPR003594">
    <property type="entry name" value="HATPase_dom"/>
</dbReference>
<accession>K9VF01</accession>
<dbReference type="PATRIC" id="fig|179408.3.peg.1598"/>
<dbReference type="InterPro" id="IPR029016">
    <property type="entry name" value="GAF-like_dom_sf"/>
</dbReference>
<evidence type="ECO:0000256" key="1">
    <source>
        <dbReference type="ARBA" id="ARBA00000085"/>
    </source>
</evidence>
<dbReference type="STRING" id="179408.Osc7112_1316"/>
<sequence length="1280" mass="143430">MDSLKIENVKVRFDRANLLERIANRIRRSLELPEILSATAAEVQSFLGTDRVKIYKFHSDGSGEVIAESINGNRLPSLLGLHFPADDIPPHARELFAQVQVRSIVDLDSGQLGQSPRREAVSAQLLPDEIRFRAIDPCHAEYLTALGVKASLVVPIFHGAEFWGLLVSHHSESRSVTENELQGVQMVADQLGVAIAQSTLLARARAKAQREAAVNRVAAALNSQPAIELQTALAESVAALDAAGGRLCIFATPFISDSSKVTNLVPYSDNSNRELTVYTCGSGPKMGISAKYPQVEQYSVWHEYFKSGEQQVWAIPDLYQISSLRSLQPAFRSTKIRSILIVPLRTRQQIFGYLTIFREEFDTETLWARQFDSDARLAQSRISFEAWKESKTAQIREWKAEEIELLQIFCSKFSNAINHYKLDRKIEELNTNLENQVQKRTAQLQQLTQQQRVLFEVVAKMRKSLDLNKIFSTMSQEVRRALNADRVGVYRFDPASEFNEGEFVAEDVLPDFLSAMAVKVNDRCFGENYANLYSQGRVHSMSDIKQAGLQDCYEQLLEQFQVKASLVAPVMKGKDLWGLLCVHQCSAPRNWESSEIKFATQISAQLSIALEQADLLAQTQQQAVELQRAAEQERILFEVVAKIRQSLDLDTIFSTTTTELRRILKADRVGIYRFDASLNCNEGEFITEDVLPGFYSAMDVKVRDNFFSENYAQKYSQGQIQVLQDVENAGLSDCHVALLAQFQIRAQVIMPLMNGSELWGLLCVHQCGSSRNWNSSEIQFATQVATQLSVALEQADLLAKTRQQTIDLQWASEQQRILFEVVAKIRESLDINAIFKTATQEVCQCMQVDRIAVYQFNPDWSGHYVAEFVKDGWIKLVGEGISTVWQDTYLQENRGGRYVNNETLAVDDIYQVCHSECVVGILEQFQVKAYAIAPIFVGQELWGLLTAYQHSGTRCWESSEVNFLAQIANQLGVAIQQADLLAQTRRQAEQIAQSLKDLQHTQAQLIQTEKMSGLGQLVAGIAHEINNPVNFIYGNLNHASEYTASLLSLLKLYQQQYPDYSPEIEKLIEDIDLEFLLEDLPKLLSSMKVGADRIRQIVLSLRNFSRLDESQMKAVDIHEGIDSTLLILQHRLKSNADSANIVLVKEYGILPLVECYAGQLNQVFMNVIGNAIDALESHKLLAGQSVAPQIKISTAVGQLNGTIPSAVIRISDNGTGISESMRKRIFDPFFTTKPVGKGTGLGLSISYQIVVEKHGGGLKCNSELGKGTEFAIEIPLRQQL</sequence>
<keyword evidence="5 10" id="KW-0808">Transferase</keyword>
<evidence type="ECO:0000256" key="5">
    <source>
        <dbReference type="ARBA" id="ARBA00022777"/>
    </source>
</evidence>
<keyword evidence="6" id="KW-0902">Two-component regulatory system</keyword>
<feature type="domain" description="Histidine kinase" evidence="9">
    <location>
        <begin position="1020"/>
        <end position="1278"/>
    </location>
</feature>
<proteinExistence type="inferred from homology"/>
<dbReference type="OrthoDB" id="474548at2"/>
<dbReference type="EC" id="2.7.13.3" evidence="3"/>
<evidence type="ECO:0000256" key="4">
    <source>
        <dbReference type="ARBA" id="ARBA00022553"/>
    </source>
</evidence>
<dbReference type="Gene3D" id="3.30.565.10">
    <property type="entry name" value="Histidine kinase-like ATPase, C-terminal domain"/>
    <property type="match status" value="1"/>
</dbReference>
<dbReference type="PANTHER" id="PTHR43065">
    <property type="entry name" value="SENSOR HISTIDINE KINASE"/>
    <property type="match status" value="1"/>
</dbReference>
<dbReference type="KEGG" id="oni:Osc7112_1316"/>
<dbReference type="AlphaFoldDB" id="K9VF01"/>
<keyword evidence="11" id="KW-1185">Reference proteome</keyword>
<gene>
    <name evidence="10" type="ORF">Osc7112_1316</name>
</gene>
<keyword evidence="5 10" id="KW-0418">Kinase</keyword>
<dbReference type="InterPro" id="IPR036097">
    <property type="entry name" value="HisK_dim/P_sf"/>
</dbReference>
<dbReference type="RefSeq" id="WP_015175173.1">
    <property type="nucleotide sequence ID" value="NC_019729.1"/>
</dbReference>
<dbReference type="InterPro" id="IPR004358">
    <property type="entry name" value="Sig_transdc_His_kin-like_C"/>
</dbReference>
<feature type="domain" description="Phytochrome chromophore attachment site" evidence="8">
    <location>
        <begin position="31"/>
        <end position="190"/>
    </location>
</feature>
<dbReference type="Gene3D" id="3.30.450.40">
    <property type="match status" value="5"/>
</dbReference>
<keyword evidence="7" id="KW-0175">Coiled coil</keyword>
<dbReference type="InterPro" id="IPR003661">
    <property type="entry name" value="HisK_dim/P_dom"/>
</dbReference>
<dbReference type="SUPFAM" id="SSF55874">
    <property type="entry name" value="ATPase domain of HSP90 chaperone/DNA topoisomerase II/histidine kinase"/>
    <property type="match status" value="1"/>
</dbReference>
<evidence type="ECO:0000313" key="11">
    <source>
        <dbReference type="Proteomes" id="UP000010478"/>
    </source>
</evidence>
<protein>
    <recommendedName>
        <fullName evidence="3">histidine kinase</fullName>
        <ecNumber evidence="3">2.7.13.3</ecNumber>
    </recommendedName>
</protein>
<dbReference type="Gene3D" id="1.10.287.130">
    <property type="match status" value="1"/>
</dbReference>
<feature type="coiled-coil region" evidence="7">
    <location>
        <begin position="419"/>
        <end position="450"/>
    </location>
</feature>
<evidence type="ECO:0000313" key="10">
    <source>
        <dbReference type="EMBL" id="AFZ05850.1"/>
    </source>
</evidence>
<dbReference type="InterPro" id="IPR036890">
    <property type="entry name" value="HATPase_C_sf"/>
</dbReference>
<evidence type="ECO:0000259" key="9">
    <source>
        <dbReference type="PROSITE" id="PS50109"/>
    </source>
</evidence>
<dbReference type="PRINTS" id="PR00344">
    <property type="entry name" value="BCTRLSENSOR"/>
</dbReference>
<feature type="domain" description="Phytochrome chromophore attachment site" evidence="8">
    <location>
        <begin position="830"/>
        <end position="970"/>
    </location>
</feature>
<dbReference type="eggNOG" id="COG4251">
    <property type="taxonomic scope" value="Bacteria"/>
</dbReference>
<name>K9VF01_9CYAN</name>
<dbReference type="SUPFAM" id="SSF55781">
    <property type="entry name" value="GAF domain-like"/>
    <property type="match status" value="5"/>
</dbReference>
<feature type="domain" description="Phytochrome chromophore attachment site" evidence="8">
    <location>
        <begin position="648"/>
        <end position="787"/>
    </location>
</feature>
<evidence type="ECO:0000256" key="7">
    <source>
        <dbReference type="SAM" id="Coils"/>
    </source>
</evidence>
<reference evidence="10 11" key="1">
    <citation type="submission" date="2012-05" db="EMBL/GenBank/DDBJ databases">
        <title>Finished chromosome of genome of Oscillatoria sp. PCC 7112.</title>
        <authorList>
            <consortium name="US DOE Joint Genome Institute"/>
            <person name="Gugger M."/>
            <person name="Coursin T."/>
            <person name="Rippka R."/>
            <person name="Tandeau De Marsac N."/>
            <person name="Huntemann M."/>
            <person name="Wei C.-L."/>
            <person name="Han J."/>
            <person name="Detter J.C."/>
            <person name="Han C."/>
            <person name="Tapia R."/>
            <person name="Davenport K."/>
            <person name="Daligault H."/>
            <person name="Erkkila T."/>
            <person name="Gu W."/>
            <person name="Munk A.C.C."/>
            <person name="Teshima H."/>
            <person name="Xu Y."/>
            <person name="Chain P."/>
            <person name="Chen A."/>
            <person name="Krypides N."/>
            <person name="Mavromatis K."/>
            <person name="Markowitz V."/>
            <person name="Szeto E."/>
            <person name="Ivanova N."/>
            <person name="Mikhailova N."/>
            <person name="Ovchinnikova G."/>
            <person name="Pagani I."/>
            <person name="Pati A."/>
            <person name="Goodwin L."/>
            <person name="Peters L."/>
            <person name="Pitluck S."/>
            <person name="Woyke T."/>
            <person name="Kerfeld C."/>
        </authorList>
    </citation>
    <scope>NUCLEOTIDE SEQUENCE [LARGE SCALE GENOMIC DNA]</scope>
    <source>
        <strain evidence="10 11">PCC 7112</strain>
    </source>
</reference>
<dbReference type="Pfam" id="PF00512">
    <property type="entry name" value="HisKA"/>
    <property type="match status" value="1"/>
</dbReference>
<dbReference type="PROSITE" id="PS50109">
    <property type="entry name" value="HIS_KIN"/>
    <property type="match status" value="1"/>
</dbReference>
<dbReference type="Pfam" id="PF01590">
    <property type="entry name" value="GAF"/>
    <property type="match status" value="4"/>
</dbReference>
<dbReference type="HOGENOM" id="CLU_000445_50_0_3"/>
<dbReference type="EMBL" id="CP003614">
    <property type="protein sequence ID" value="AFZ05850.1"/>
    <property type="molecule type" value="Genomic_DNA"/>
</dbReference>
<dbReference type="CDD" id="cd00082">
    <property type="entry name" value="HisKA"/>
    <property type="match status" value="1"/>
</dbReference>
<dbReference type="eggNOG" id="COG4191">
    <property type="taxonomic scope" value="Bacteria"/>
</dbReference>
<evidence type="ECO:0000256" key="3">
    <source>
        <dbReference type="ARBA" id="ARBA00012438"/>
    </source>
</evidence>
<evidence type="ECO:0000256" key="2">
    <source>
        <dbReference type="ARBA" id="ARBA00006402"/>
    </source>
</evidence>